<name>A0A6J0C7V1_NEOLC</name>
<evidence type="ECO:0000313" key="5">
    <source>
        <dbReference type="RefSeq" id="XP_015523416.1"/>
    </source>
</evidence>
<dbReference type="PANTHER" id="PTHR14119">
    <property type="entry name" value="HYDROLASE"/>
    <property type="match status" value="1"/>
</dbReference>
<dbReference type="AlphaFoldDB" id="A0A6J0C7V1"/>
<dbReference type="KEGG" id="nlo:107226943"/>
<accession>A0A6J0C7V1</accession>
<keyword evidence="4" id="KW-1185">Reference proteome</keyword>
<feature type="domain" description="Isochorismatase-like" evidence="3">
    <location>
        <begin position="15"/>
        <end position="166"/>
    </location>
</feature>
<dbReference type="RefSeq" id="XP_015523416.1">
    <property type="nucleotide sequence ID" value="XM_015667930.2"/>
</dbReference>
<dbReference type="InterPro" id="IPR036380">
    <property type="entry name" value="Isochorismatase-like_sf"/>
</dbReference>
<dbReference type="FunCoup" id="A0A6J0C7V1">
    <property type="interactions" value="1076"/>
</dbReference>
<evidence type="ECO:0000256" key="1">
    <source>
        <dbReference type="ARBA" id="ARBA00006336"/>
    </source>
</evidence>
<gene>
    <name evidence="5" type="primary">LOC107226943</name>
</gene>
<organism evidence="5">
    <name type="scientific">Neodiprion lecontei</name>
    <name type="common">Redheaded pine sawfly</name>
    <dbReference type="NCBI Taxonomy" id="441921"/>
    <lineage>
        <taxon>Eukaryota</taxon>
        <taxon>Metazoa</taxon>
        <taxon>Ecdysozoa</taxon>
        <taxon>Arthropoda</taxon>
        <taxon>Hexapoda</taxon>
        <taxon>Insecta</taxon>
        <taxon>Pterygota</taxon>
        <taxon>Neoptera</taxon>
        <taxon>Endopterygota</taxon>
        <taxon>Hymenoptera</taxon>
        <taxon>Tenthredinoidea</taxon>
        <taxon>Diprionidae</taxon>
        <taxon>Diprioninae</taxon>
        <taxon>Neodiprion</taxon>
    </lineage>
</organism>
<dbReference type="InterPro" id="IPR050993">
    <property type="entry name" value="Isochorismatase_domain"/>
</dbReference>
<dbReference type="InParanoid" id="A0A6J0C7V1"/>
<dbReference type="InterPro" id="IPR000868">
    <property type="entry name" value="Isochorismatase-like_dom"/>
</dbReference>
<sequence>MALSATKAILRHGKTALFVCDMQVKFAKAIFEFDKIVANSAKLVNGMRLLDVPIIVTEQNPKALGNTVSELDITGAKGPFAKTKFSMYTEEVRKELSTLCSGGPPESVVLIGIEAHVCVEQTALDLTANGFQVHAVADCCSSRTQEDRLLAIERMRQVGCQIATSESVLFKLLGDSKHEKFKELQRLVKEPSVYTGLVPSAKI</sequence>
<dbReference type="PANTHER" id="PTHR14119:SF17">
    <property type="entry name" value="ISOCHORISMATASE DOMAIN-CONTAINING PROTEIN 1"/>
    <property type="match status" value="1"/>
</dbReference>
<protein>
    <recommendedName>
        <fullName evidence="2">Isochorismatase domain-containing protein 1</fullName>
    </recommendedName>
</protein>
<reference evidence="5" key="1">
    <citation type="submission" date="2025-08" db="UniProtKB">
        <authorList>
            <consortium name="RefSeq"/>
        </authorList>
    </citation>
    <scope>IDENTIFICATION</scope>
    <source>
        <tissue evidence="5">Thorax and Abdomen</tissue>
    </source>
</reference>
<evidence type="ECO:0000259" key="3">
    <source>
        <dbReference type="Pfam" id="PF00857"/>
    </source>
</evidence>
<dbReference type="SUPFAM" id="SSF52499">
    <property type="entry name" value="Isochorismatase-like hydrolases"/>
    <property type="match status" value="1"/>
</dbReference>
<dbReference type="Gene3D" id="3.40.50.850">
    <property type="entry name" value="Isochorismatase-like"/>
    <property type="match status" value="1"/>
</dbReference>
<comment type="similarity">
    <text evidence="1">Belongs to the isochorismatase family.</text>
</comment>
<dbReference type="Proteomes" id="UP000829291">
    <property type="component" value="Chromosome 3"/>
</dbReference>
<evidence type="ECO:0000313" key="4">
    <source>
        <dbReference type="Proteomes" id="UP000829291"/>
    </source>
</evidence>
<dbReference type="CDD" id="cd01012">
    <property type="entry name" value="YcaC_related"/>
    <property type="match status" value="1"/>
</dbReference>
<dbReference type="FunFam" id="3.40.50.850:FF:000001">
    <property type="entry name" value="Isochorismatase domain-containing protein 1"/>
    <property type="match status" value="1"/>
</dbReference>
<dbReference type="GeneID" id="107226943"/>
<proteinExistence type="inferred from homology"/>
<evidence type="ECO:0000256" key="2">
    <source>
        <dbReference type="ARBA" id="ARBA00040688"/>
    </source>
</evidence>
<dbReference type="OrthoDB" id="269496at2759"/>
<dbReference type="Pfam" id="PF00857">
    <property type="entry name" value="Isochorismatase"/>
    <property type="match status" value="1"/>
</dbReference>